<evidence type="ECO:0000256" key="1">
    <source>
        <dbReference type="ARBA" id="ARBA00010541"/>
    </source>
</evidence>
<evidence type="ECO:0000259" key="5">
    <source>
        <dbReference type="PROSITE" id="PS50106"/>
    </source>
</evidence>
<evidence type="ECO:0000256" key="3">
    <source>
        <dbReference type="ARBA" id="ARBA00022801"/>
    </source>
</evidence>
<dbReference type="GO" id="GO:0006508">
    <property type="term" value="P:proteolysis"/>
    <property type="evidence" value="ECO:0007669"/>
    <property type="project" value="UniProtKB-KW"/>
</dbReference>
<dbReference type="KEGG" id="lpil:LIP_3529"/>
<dbReference type="Pfam" id="PF13365">
    <property type="entry name" value="Trypsin_2"/>
    <property type="match status" value="1"/>
</dbReference>
<dbReference type="InterPro" id="IPR001940">
    <property type="entry name" value="Peptidase_S1C"/>
</dbReference>
<keyword evidence="3" id="KW-0378">Hydrolase</keyword>
<dbReference type="OrthoDB" id="9758917at2"/>
<sequence>MRRGRRTLLYLGGALALVLAGVLLASLLGTPSPIRAQDPPADTQQAPPAEESPAAALAFPGGSPSAVADVAERLNPATVYIEVTLPQQPRQQQPFNDPFFGPFFGPFFPPDQGRPMQAGTGFIIDQEGHVLTNQHVVGNLGGKQSIRVYLETADFKGWVDANLIGADYQLDLAVLQIQKPRQLKELPVAPLGNSDAMRPGDWVLAIGNPFGEQLGLAHTVTVGVVSAQGRQISVWDQSRRTPRTYTDLMQTDAAINEGNSGGPLINLQGEVVGINTAVNTQAQGIGFAIPINTAKKVLQDLIERGMTPGGPWIGVSFTDVTAEIAGALGLSSTDGIVVSEVIAGQPAEKAGLQAYDVIVELNRKAVKNGEEFQKAVQQLKPGDTAVVRVIRGGRSLLLTVEVGERPPEFR</sequence>
<dbReference type="SUPFAM" id="SSF50156">
    <property type="entry name" value="PDZ domain-like"/>
    <property type="match status" value="1"/>
</dbReference>
<gene>
    <name evidence="6" type="ORF">LIP_3529</name>
</gene>
<comment type="similarity">
    <text evidence="1">Belongs to the peptidase S1C family.</text>
</comment>
<evidence type="ECO:0000256" key="4">
    <source>
        <dbReference type="SAM" id="MobiDB-lite"/>
    </source>
</evidence>
<dbReference type="InterPro" id="IPR001478">
    <property type="entry name" value="PDZ"/>
</dbReference>
<dbReference type="PRINTS" id="PR00834">
    <property type="entry name" value="PROTEASES2C"/>
</dbReference>
<feature type="domain" description="PDZ" evidence="5">
    <location>
        <begin position="317"/>
        <end position="394"/>
    </location>
</feature>
<dbReference type="PATRIC" id="fig|1555112.3.peg.3567"/>
<dbReference type="STRING" id="1555112.LIP_3529"/>
<proteinExistence type="inferred from homology"/>
<keyword evidence="7" id="KW-1185">Reference proteome</keyword>
<dbReference type="GO" id="GO:0004252">
    <property type="term" value="F:serine-type endopeptidase activity"/>
    <property type="evidence" value="ECO:0007669"/>
    <property type="project" value="InterPro"/>
</dbReference>
<dbReference type="Gene3D" id="2.40.10.10">
    <property type="entry name" value="Trypsin-like serine proteases"/>
    <property type="match status" value="2"/>
</dbReference>
<dbReference type="SUPFAM" id="SSF50494">
    <property type="entry name" value="Trypsin-like serine proteases"/>
    <property type="match status" value="1"/>
</dbReference>
<reference evidence="7" key="1">
    <citation type="submission" date="2015-07" db="EMBL/GenBank/DDBJ databases">
        <title>Complete genome sequence and phylogenetic analysis of Limnochorda pilosa.</title>
        <authorList>
            <person name="Watanabe M."/>
            <person name="Kojima H."/>
            <person name="Fukui M."/>
        </authorList>
    </citation>
    <scope>NUCLEOTIDE SEQUENCE [LARGE SCALE GENOMIC DNA]</scope>
    <source>
        <strain evidence="7">HC45</strain>
    </source>
</reference>
<dbReference type="InterPro" id="IPR009003">
    <property type="entry name" value="Peptidase_S1_PA"/>
</dbReference>
<dbReference type="PROSITE" id="PS50106">
    <property type="entry name" value="PDZ"/>
    <property type="match status" value="1"/>
</dbReference>
<dbReference type="RefSeq" id="WP_068140933.1">
    <property type="nucleotide sequence ID" value="NZ_AP014924.1"/>
</dbReference>
<dbReference type="EMBL" id="AP014924">
    <property type="protein sequence ID" value="BAS29341.1"/>
    <property type="molecule type" value="Genomic_DNA"/>
</dbReference>
<keyword evidence="2" id="KW-0645">Protease</keyword>
<accession>A0A0K2SQG5</accession>
<protein>
    <submittedName>
        <fullName evidence="6">Peptidase S1</fullName>
    </submittedName>
</protein>
<dbReference type="InterPro" id="IPR036034">
    <property type="entry name" value="PDZ_sf"/>
</dbReference>
<dbReference type="AlphaFoldDB" id="A0A0K2SQG5"/>
<reference evidence="7" key="2">
    <citation type="journal article" date="2016" name="Int. J. Syst. Evol. Microbiol.">
        <title>Complete genome sequence and cell structure of Limnochorda pilosa, a Gram-negative spore-former within the phylum Firmicutes.</title>
        <authorList>
            <person name="Watanabe M."/>
            <person name="Kojima H."/>
            <person name="Fukui M."/>
        </authorList>
    </citation>
    <scope>NUCLEOTIDE SEQUENCE [LARGE SCALE GENOMIC DNA]</scope>
    <source>
        <strain evidence="7">HC45</strain>
    </source>
</reference>
<dbReference type="Proteomes" id="UP000065807">
    <property type="component" value="Chromosome"/>
</dbReference>
<feature type="region of interest" description="Disordered" evidence="4">
    <location>
        <begin position="34"/>
        <end position="54"/>
    </location>
</feature>
<dbReference type="Gene3D" id="2.30.42.10">
    <property type="match status" value="1"/>
</dbReference>
<evidence type="ECO:0000313" key="6">
    <source>
        <dbReference type="EMBL" id="BAS29341.1"/>
    </source>
</evidence>
<feature type="compositionally biased region" description="Low complexity" evidence="4">
    <location>
        <begin position="36"/>
        <end position="54"/>
    </location>
</feature>
<evidence type="ECO:0000256" key="2">
    <source>
        <dbReference type="ARBA" id="ARBA00022670"/>
    </source>
</evidence>
<name>A0A0K2SQG5_LIMPI</name>
<dbReference type="PANTHER" id="PTHR22939">
    <property type="entry name" value="SERINE PROTEASE FAMILY S1C HTRA-RELATED"/>
    <property type="match status" value="1"/>
</dbReference>
<dbReference type="Pfam" id="PF13180">
    <property type="entry name" value="PDZ_2"/>
    <property type="match status" value="1"/>
</dbReference>
<dbReference type="PANTHER" id="PTHR22939:SF129">
    <property type="entry name" value="SERINE PROTEASE HTRA2, MITOCHONDRIAL"/>
    <property type="match status" value="1"/>
</dbReference>
<dbReference type="InterPro" id="IPR043504">
    <property type="entry name" value="Peptidase_S1_PA_chymotrypsin"/>
</dbReference>
<organism evidence="6 7">
    <name type="scientific">Limnochorda pilosa</name>
    <dbReference type="NCBI Taxonomy" id="1555112"/>
    <lineage>
        <taxon>Bacteria</taxon>
        <taxon>Bacillati</taxon>
        <taxon>Bacillota</taxon>
        <taxon>Limnochordia</taxon>
        <taxon>Limnochordales</taxon>
        <taxon>Limnochordaceae</taxon>
        <taxon>Limnochorda</taxon>
    </lineage>
</organism>
<dbReference type="SMART" id="SM00228">
    <property type="entry name" value="PDZ"/>
    <property type="match status" value="1"/>
</dbReference>
<evidence type="ECO:0000313" key="7">
    <source>
        <dbReference type="Proteomes" id="UP000065807"/>
    </source>
</evidence>